<dbReference type="RefSeq" id="WP_258311563.1">
    <property type="nucleotide sequence ID" value="NZ_JBHUMR010000007.1"/>
</dbReference>
<dbReference type="EMBL" id="JBHUMR010000007">
    <property type="protein sequence ID" value="MFD2616298.1"/>
    <property type="molecule type" value="Genomic_DNA"/>
</dbReference>
<comment type="caution">
    <text evidence="10">The sequence shown here is derived from an EMBL/GenBank/DDBJ whole genome shotgun (WGS) entry which is preliminary data.</text>
</comment>
<dbReference type="InterPro" id="IPR032710">
    <property type="entry name" value="NTF2-like_dom_sf"/>
</dbReference>
<evidence type="ECO:0000256" key="6">
    <source>
        <dbReference type="ARBA" id="ARBA00034000"/>
    </source>
</evidence>
<dbReference type="SUPFAM" id="SSF54427">
    <property type="entry name" value="NTF2-like"/>
    <property type="match status" value="1"/>
</dbReference>
<evidence type="ECO:0000256" key="4">
    <source>
        <dbReference type="ARBA" id="ARBA00012448"/>
    </source>
</evidence>
<dbReference type="PANTHER" id="PTHR30627">
    <property type="entry name" value="PEPTIDOGLYCAN D,D-TRANSPEPTIDASE"/>
    <property type="match status" value="1"/>
</dbReference>
<gene>
    <name evidence="10" type="ORF">ACFSTF_03085</name>
</gene>
<evidence type="ECO:0000259" key="7">
    <source>
        <dbReference type="Pfam" id="PF00905"/>
    </source>
</evidence>
<feature type="domain" description="NTF2-like N-terminal transpeptidase" evidence="9">
    <location>
        <begin position="13"/>
        <end position="135"/>
    </location>
</feature>
<evidence type="ECO:0000256" key="3">
    <source>
        <dbReference type="ARBA" id="ARBA00007171"/>
    </source>
</evidence>
<dbReference type="Gene3D" id="3.30.1390.30">
    <property type="entry name" value="Penicillin-binding protein 2a, domain 3"/>
    <property type="match status" value="1"/>
</dbReference>
<protein>
    <recommendedName>
        <fullName evidence="4">serine-type D-Ala-D-Ala carboxypeptidase</fullName>
        <ecNumber evidence="4">3.4.16.4</ecNumber>
    </recommendedName>
</protein>
<dbReference type="InterPro" id="IPR005311">
    <property type="entry name" value="PBP_dimer"/>
</dbReference>
<evidence type="ECO:0000259" key="8">
    <source>
        <dbReference type="Pfam" id="PF03717"/>
    </source>
</evidence>
<dbReference type="InterPro" id="IPR012338">
    <property type="entry name" value="Beta-lactam/transpept-like"/>
</dbReference>
<reference evidence="11" key="1">
    <citation type="journal article" date="2019" name="Int. J. Syst. Evol. Microbiol.">
        <title>The Global Catalogue of Microorganisms (GCM) 10K type strain sequencing project: providing services to taxonomists for standard genome sequencing and annotation.</title>
        <authorList>
            <consortium name="The Broad Institute Genomics Platform"/>
            <consortium name="The Broad Institute Genome Sequencing Center for Infectious Disease"/>
            <person name="Wu L."/>
            <person name="Ma J."/>
        </authorList>
    </citation>
    <scope>NUCLEOTIDE SEQUENCE [LARGE SCALE GENOMIC DNA]</scope>
    <source>
        <strain evidence="11">TISTR 2241</strain>
    </source>
</reference>
<dbReference type="PANTHER" id="PTHR30627:SF25">
    <property type="entry name" value="PENICILLIN-BINDING PROTEIN 3"/>
    <property type="match status" value="1"/>
</dbReference>
<evidence type="ECO:0000256" key="2">
    <source>
        <dbReference type="ARBA" id="ARBA00004752"/>
    </source>
</evidence>
<evidence type="ECO:0000313" key="11">
    <source>
        <dbReference type="Proteomes" id="UP001597458"/>
    </source>
</evidence>
<dbReference type="InterPro" id="IPR001460">
    <property type="entry name" value="PCN-bd_Tpept"/>
</dbReference>
<dbReference type="Gene3D" id="3.10.450.100">
    <property type="entry name" value="NTF2-like, domain 1"/>
    <property type="match status" value="1"/>
</dbReference>
<dbReference type="EC" id="3.4.16.4" evidence="4"/>
<evidence type="ECO:0000259" key="9">
    <source>
        <dbReference type="Pfam" id="PF05223"/>
    </source>
</evidence>
<dbReference type="InterPro" id="IPR050515">
    <property type="entry name" value="Beta-lactam/transpept"/>
</dbReference>
<comment type="similarity">
    <text evidence="3">Belongs to the transpeptidase family.</text>
</comment>
<accession>A0ABW5PM25</accession>
<comment type="catalytic activity">
    <reaction evidence="6">
        <text>Preferential cleavage: (Ac)2-L-Lys-D-Ala-|-D-Ala. Also transpeptidation of peptidyl-alanyl moieties that are N-acyl substituents of D-alanine.</text>
        <dbReference type="EC" id="3.4.16.4"/>
    </reaction>
</comment>
<dbReference type="Gene3D" id="3.40.710.10">
    <property type="entry name" value="DD-peptidase/beta-lactamase superfamily"/>
    <property type="match status" value="1"/>
</dbReference>
<organism evidence="10 11">
    <name type="scientific">Terrilactibacillus laevilacticus</name>
    <dbReference type="NCBI Taxonomy" id="1380157"/>
    <lineage>
        <taxon>Bacteria</taxon>
        <taxon>Bacillati</taxon>
        <taxon>Bacillota</taxon>
        <taxon>Bacilli</taxon>
        <taxon>Bacillales</taxon>
        <taxon>Bacillaceae</taxon>
        <taxon>Terrilactibacillus</taxon>
    </lineage>
</organism>
<comment type="subcellular location">
    <subcellularLocation>
        <location evidence="1">Membrane</location>
    </subcellularLocation>
</comment>
<dbReference type="SUPFAM" id="SSF56519">
    <property type="entry name" value="Penicillin binding protein dimerisation domain"/>
    <property type="match status" value="1"/>
</dbReference>
<dbReference type="Pfam" id="PF05223">
    <property type="entry name" value="MecA_N"/>
    <property type="match status" value="1"/>
</dbReference>
<feature type="domain" description="Penicillin-binding protein dimerisation" evidence="8">
    <location>
        <begin position="142"/>
        <end position="300"/>
    </location>
</feature>
<proteinExistence type="inferred from homology"/>
<dbReference type="SUPFAM" id="SSF56601">
    <property type="entry name" value="beta-lactamase/transpeptidase-like"/>
    <property type="match status" value="1"/>
</dbReference>
<dbReference type="Proteomes" id="UP001597458">
    <property type="component" value="Unassembled WGS sequence"/>
</dbReference>
<dbReference type="Pfam" id="PF03717">
    <property type="entry name" value="PBP_dimer"/>
    <property type="match status" value="1"/>
</dbReference>
<dbReference type="Gene3D" id="3.90.1310.10">
    <property type="entry name" value="Penicillin-binding protein 2a (Domain 2)"/>
    <property type="match status" value="1"/>
</dbReference>
<feature type="domain" description="Penicillin-binding protein transpeptidase" evidence="7">
    <location>
        <begin position="339"/>
        <end position="652"/>
    </location>
</feature>
<sequence length="655" mass="72486">MFVVLVGCSNEPTAKDRMNEYVSKWNKENFSSMYAQLSNDAKKSVSKKTFVDRYNNIYEQVGTTNLKVTVGKQSEKDSDNKKTQHIPYKVTMDTKAGKVSFNGRATLVNEKSNDHEDWKINWNPSFIFSQLKKGQTIQVLTTDAVRGNILDRNGNALAITESVPEIGIVPGQLGKGKDKVLDQTAKKLDMSRDEIDKQLSASWVTDDSFVPIKKVKPDQMDLVKKLTSQKGISKRDVDSRFYPYGEAAAHVTGYIRPITAEDLKKPENKNYSSTDSIGVAGLENVYENQLRGQTGWTILVRETKTVIAKKDVKNGKDVKTTIDINLQKKIYNQLKGDSGASVALNPKTGEALALVSSPSYDPNGFVFGWNDKTWKKLNDDPNRPFSAKFNKIYAPGSTIKPITAAIGLENGSITVDGKKKISGKEWQKDKSWGNYSVTRVSSRLSEVDLNNALITSDNIYFAQTALDTGANKFIQGLKQFGFAEKVPFEFPTQESSISNDGKIDSDILLADSGYGQGQIEMSPLHLAVSYTPLINNGNLVKPKLIKDDETTPSFWHRQVMSQSEADAITKGLKGVIESPNGSAHDPVVKGITVAGKTGTAELKKSKEDKKGTENGWFVGFDYKNQNLLISMMIQDVKDRHGSHYVAGKAKPLFKK</sequence>
<evidence type="ECO:0000256" key="5">
    <source>
        <dbReference type="ARBA" id="ARBA00023136"/>
    </source>
</evidence>
<dbReference type="InterPro" id="IPR007887">
    <property type="entry name" value="MecA_N"/>
</dbReference>
<dbReference type="Pfam" id="PF00905">
    <property type="entry name" value="Transpeptidase"/>
    <property type="match status" value="1"/>
</dbReference>
<comment type="pathway">
    <text evidence="2">Cell wall biogenesis; peptidoglycan biosynthesis.</text>
</comment>
<keyword evidence="5" id="KW-0472">Membrane</keyword>
<name>A0ABW5PM25_9BACI</name>
<evidence type="ECO:0000256" key="1">
    <source>
        <dbReference type="ARBA" id="ARBA00004370"/>
    </source>
</evidence>
<keyword evidence="11" id="KW-1185">Reference proteome</keyword>
<dbReference type="InterPro" id="IPR036138">
    <property type="entry name" value="PBP_dimer_sf"/>
</dbReference>
<evidence type="ECO:0000313" key="10">
    <source>
        <dbReference type="EMBL" id="MFD2616298.1"/>
    </source>
</evidence>